<evidence type="ECO:0000313" key="2">
    <source>
        <dbReference type="EMBL" id="UOB18815.1"/>
    </source>
</evidence>
<proteinExistence type="predicted"/>
<dbReference type="GO" id="GO:0005975">
    <property type="term" value="P:carbohydrate metabolic process"/>
    <property type="evidence" value="ECO:0007669"/>
    <property type="project" value="InterPro"/>
</dbReference>
<dbReference type="AlphaFoldDB" id="A0A9E6ZQU7"/>
<dbReference type="Proteomes" id="UP000831290">
    <property type="component" value="Chromosome"/>
</dbReference>
<keyword evidence="3" id="KW-1185">Reference proteome</keyword>
<dbReference type="Gene3D" id="1.50.10.10">
    <property type="match status" value="1"/>
</dbReference>
<dbReference type="SUPFAM" id="SSF52833">
    <property type="entry name" value="Thioredoxin-like"/>
    <property type="match status" value="1"/>
</dbReference>
<dbReference type="Gene3D" id="3.40.30.10">
    <property type="entry name" value="Glutaredoxin"/>
    <property type="match status" value="1"/>
</dbReference>
<dbReference type="SUPFAM" id="SSF48208">
    <property type="entry name" value="Six-hairpin glycosidases"/>
    <property type="match status" value="1"/>
</dbReference>
<name>A0A9E6ZQU7_9FLAO</name>
<reference evidence="2" key="1">
    <citation type="submission" date="2022-03" db="EMBL/GenBank/DDBJ databases">
        <title>Description of Abyssus ytuae gen. nov., sp. nov., a novel member of the family Flavobacteriaceae isolated from the sediment of Mariana Trench.</title>
        <authorList>
            <person name="Zhang J."/>
            <person name="Xu X."/>
        </authorList>
    </citation>
    <scope>NUCLEOTIDE SEQUENCE</scope>
    <source>
        <strain evidence="2">MT3330</strain>
    </source>
</reference>
<dbReference type="InterPro" id="IPR008928">
    <property type="entry name" value="6-hairpin_glycosidase_sf"/>
</dbReference>
<evidence type="ECO:0000313" key="3">
    <source>
        <dbReference type="Proteomes" id="UP000831290"/>
    </source>
</evidence>
<dbReference type="InterPro" id="IPR024705">
    <property type="entry name" value="Ssp411"/>
</dbReference>
<dbReference type="InterPro" id="IPR004879">
    <property type="entry name" value="Ssp411-like_TRX"/>
</dbReference>
<dbReference type="EMBL" id="CP094358">
    <property type="protein sequence ID" value="UOB18815.1"/>
    <property type="molecule type" value="Genomic_DNA"/>
</dbReference>
<dbReference type="Gene3D" id="1.50.10.20">
    <property type="match status" value="1"/>
</dbReference>
<evidence type="ECO:0000259" key="1">
    <source>
        <dbReference type="Pfam" id="PF03190"/>
    </source>
</evidence>
<dbReference type="PANTHER" id="PTHR42899:SF1">
    <property type="entry name" value="SPERMATOGENESIS-ASSOCIATED PROTEIN 20"/>
    <property type="match status" value="1"/>
</dbReference>
<dbReference type="CDD" id="cd02955">
    <property type="entry name" value="SSP411"/>
    <property type="match status" value="1"/>
</dbReference>
<dbReference type="PANTHER" id="PTHR42899">
    <property type="entry name" value="SPERMATOGENESIS-ASSOCIATED PROTEIN 20"/>
    <property type="match status" value="1"/>
</dbReference>
<feature type="domain" description="Spermatogenesis-associated protein 20-like TRX" evidence="1">
    <location>
        <begin position="30"/>
        <end position="184"/>
    </location>
</feature>
<dbReference type="PIRSF" id="PIRSF006402">
    <property type="entry name" value="UCP006402_thioredoxin"/>
    <property type="match status" value="1"/>
</dbReference>
<gene>
    <name evidence="2" type="ORF">MQE35_05850</name>
</gene>
<sequence>MTFSRLLLVLILTLIIYGCKNKATGDYKYTNELIKESSPYLLQHAHNPVNWKPWSKETLVQAKKEDRPIIISVGYSSCHWCHVMAHESFEDEEVAQLMNDNFINIKIDREERPDVDQVYMNAVQLMNNGHGGWPLNVIALPDGRPFYGGTYYTKEQWTETLKKTLHLFKNERERTEEFANRLREGIKQVSLIEPVKNTEAVSDSTLTSMFGNWKKFWDRENGGLIGDQKFMMPGHYEFLLRLGVQNNDKETLEYVKHTLDIIALRGVYDHVGGGFYRYSTDSKWKIPHFEKMLYDNAQLVSMYAKAYSYFGEELYLERIEETLDFIEREMTSPEGLFYTALDADSDGEEGKYYIWTTEELQKILGEDFNLFSGYYSANNNGLWEEGKYVLQQGNLKDDFIQQHSLTPEDFEKKTELWKKVLLEERQKRIKPGLDNKALASWNGLMIKAYVDAYKVSQNESYLKKAERAMSFILDNFIDNEGEIYHSYISGKTSISGFADDYAYIAKACISLYEVTFNTAYLSKAKDLTDKAINLFPDEKTGLFYYSHEENLISGVIKVDDGVIPSPNSVMADNLFKLSHYFDDTSYKERAVKMLLVIRGDMEKYGGSYSNWGQLLLNNLKPFYEIVIVGGGAKEKTLKLYKKYIPNAVFAGSVTDNNMPLLQNRFVEGKTYIYVCRNRVCKLPVTEVEKAVSQLE</sequence>
<accession>A0A9E6ZQU7</accession>
<dbReference type="InterPro" id="IPR036249">
    <property type="entry name" value="Thioredoxin-like_sf"/>
</dbReference>
<dbReference type="InterPro" id="IPR012341">
    <property type="entry name" value="6hp_glycosidase-like_sf"/>
</dbReference>
<organism evidence="2 3">
    <name type="scientific">Abyssalbus ytuae</name>
    <dbReference type="NCBI Taxonomy" id="2926907"/>
    <lineage>
        <taxon>Bacteria</taxon>
        <taxon>Pseudomonadati</taxon>
        <taxon>Bacteroidota</taxon>
        <taxon>Flavobacteriia</taxon>
        <taxon>Flavobacteriales</taxon>
        <taxon>Flavobacteriaceae</taxon>
        <taxon>Abyssalbus</taxon>
    </lineage>
</organism>
<dbReference type="Pfam" id="PF03190">
    <property type="entry name" value="Thioredox_DsbH"/>
    <property type="match status" value="1"/>
</dbReference>
<dbReference type="KEGG" id="fbm:MQE35_05850"/>
<dbReference type="RefSeq" id="WP_255845432.1">
    <property type="nucleotide sequence ID" value="NZ_CP094358.1"/>
</dbReference>
<dbReference type="PROSITE" id="PS51257">
    <property type="entry name" value="PROKAR_LIPOPROTEIN"/>
    <property type="match status" value="1"/>
</dbReference>
<protein>
    <submittedName>
        <fullName evidence="2">Thioredoxin domain-containing protein</fullName>
    </submittedName>
</protein>